<keyword evidence="4" id="KW-1185">Reference proteome</keyword>
<dbReference type="EMBL" id="AGNL01018015">
    <property type="protein sequence ID" value="EJK63784.1"/>
    <property type="molecule type" value="Genomic_DNA"/>
</dbReference>
<dbReference type="InterPro" id="IPR019524">
    <property type="entry name" value="B-solenoid_diatom-type"/>
</dbReference>
<accession>K0SFL3</accession>
<sequence>MLYSLPARPNWGSRDRSNRGANSQSNSSRQRRQQSGPRQERAGRRSPPRASREEEPTTSRQWDPEGVGRNLFDSFGVLGLGLDATEMDTSKSWSCSEKRGLYASRSPSLASRSIAIAGSLVWRAAAAPASVVDDGEDEVDWTALPLVEGGRRLNLQLYRGGLRQGVRGGQGCCEEVEVARTCRNARAHKERSERQSGRRAAAERSRASVVYMFSAFLLEQNYIEDIAAANSPFRPSEEQVLTARRLNLEHRMMATIKETWPACVEHDMTATQCKEFIDEEILTLFSGDDKYIQSYIRGHRSIEDEWYHVVEIYMDDNDLVVGRNGDGLVYYDFEWRGSGVEATDEQQTAIPPVTSVETLRGAVVGQTVKTIYATPPANITLINRVPWNDWISDAEVQSHTNADGDVFDFSEPPIVLVDKPVLVVGSTIDGVLNHNETNPINGGVLLDPSTVNTEVGDARLAEELSLTYVIAEAGLRSLGPFNCRHLTGFSCCLLIKHQVRDSDHNGRAIQCHLDYEASTCKHHYADLESAKKVLIVENEYGKVSQAPYIQGAWPSCHAAGDPGNENGAPLGVGGNNYIEVDSGETTTAEPSGGLWSDGDTAASDTSNLPDLGSCPETWILEEWRYVAGDQVSSNGIVVQCKDHPFSSHCGQAGYKPFDQTSNNWKIAWDSVGTCSGEPISGSKAAGSDFLPPTSPPTIPETNSPTSHPTYQPPAMASCPTAFKTAATASAPVVISGHWTVGYWWQNNGYVHNWGNHWRSNTKQMQLHNQCNCQGGHACKHLEEAQTVECGACMGKQACMLGRASHYPADSCIGDNACKLAGECFGVFSCRGWQACMLTRAAVGDGSCWNTYEDDGGPATCAANQGLCEEINGPGDDAFACKNSGSIIGTNSCRGYRSCADSDELTSVGNQSCIGKHACWNLKSSGCISDPNSPSCRSGTVGTASCLGKESCYGANAIVGDYSCHGFQSCISVTENTVIGAASCIGSQSCRNLNARIGAQSCVTPEMNDDIAYNFETDTPQSVCEGNSGQISGLSCWSPKSCQNNQGRICGESCRGNMACQNNSGEKAKVQSGNSLHPGHSDIGISSGSVGERSCTSEGSCRNNSGNIGAGACTIAGGCENNTENIPDNCPSLAAKQAGQCSGTVTLACND</sequence>
<organism evidence="3 4">
    <name type="scientific">Thalassiosira oceanica</name>
    <name type="common">Marine diatom</name>
    <dbReference type="NCBI Taxonomy" id="159749"/>
    <lineage>
        <taxon>Eukaryota</taxon>
        <taxon>Sar</taxon>
        <taxon>Stramenopiles</taxon>
        <taxon>Ochrophyta</taxon>
        <taxon>Bacillariophyta</taxon>
        <taxon>Coscinodiscophyceae</taxon>
        <taxon>Thalassiosirophycidae</taxon>
        <taxon>Thalassiosirales</taxon>
        <taxon>Thalassiosiraceae</taxon>
        <taxon>Thalassiosira</taxon>
    </lineage>
</organism>
<feature type="domain" description="DUF7640" evidence="2">
    <location>
        <begin position="766"/>
        <end position="868"/>
    </location>
</feature>
<evidence type="ECO:0000256" key="1">
    <source>
        <dbReference type="SAM" id="MobiDB-lite"/>
    </source>
</evidence>
<dbReference type="AlphaFoldDB" id="K0SFL3"/>
<feature type="compositionally biased region" description="Polar residues" evidence="1">
    <location>
        <begin position="699"/>
        <end position="709"/>
    </location>
</feature>
<dbReference type="OrthoDB" id="4405280at2759"/>
<evidence type="ECO:0000313" key="3">
    <source>
        <dbReference type="EMBL" id="EJK63784.1"/>
    </source>
</evidence>
<feature type="region of interest" description="Disordered" evidence="1">
    <location>
        <begin position="1"/>
        <end position="67"/>
    </location>
</feature>
<proteinExistence type="predicted"/>
<name>K0SFL3_THAOC</name>
<gene>
    <name evidence="3" type="ORF">THAOC_15544</name>
</gene>
<reference evidence="3 4" key="1">
    <citation type="journal article" date="2012" name="Genome Biol.">
        <title>Genome and low-iron response of an oceanic diatom adapted to chronic iron limitation.</title>
        <authorList>
            <person name="Lommer M."/>
            <person name="Specht M."/>
            <person name="Roy A.S."/>
            <person name="Kraemer L."/>
            <person name="Andreson R."/>
            <person name="Gutowska M.A."/>
            <person name="Wolf J."/>
            <person name="Bergner S.V."/>
            <person name="Schilhabel M.B."/>
            <person name="Klostermeier U.C."/>
            <person name="Beiko R.G."/>
            <person name="Rosenstiel P."/>
            <person name="Hippler M."/>
            <person name="Laroche J."/>
        </authorList>
    </citation>
    <scope>NUCLEOTIDE SEQUENCE [LARGE SCALE GENOMIC DNA]</scope>
    <source>
        <strain evidence="3 4">CCMP1005</strain>
    </source>
</reference>
<comment type="caution">
    <text evidence="3">The sequence shown here is derived from an EMBL/GenBank/DDBJ whole genome shotgun (WGS) entry which is preliminary data.</text>
</comment>
<evidence type="ECO:0000259" key="2">
    <source>
        <dbReference type="Pfam" id="PF24646"/>
    </source>
</evidence>
<dbReference type="InterPro" id="IPR056057">
    <property type="entry name" value="DUF7640"/>
</dbReference>
<feature type="domain" description="DUF7640" evidence="2">
    <location>
        <begin position="936"/>
        <end position="1004"/>
    </location>
</feature>
<dbReference type="PANTHER" id="PTHR22534">
    <property type="entry name" value="SRCR DOMAIN-CONTAINING PROTEIN"/>
    <property type="match status" value="1"/>
</dbReference>
<feature type="compositionally biased region" description="Low complexity" evidence="1">
    <location>
        <begin position="19"/>
        <end position="37"/>
    </location>
</feature>
<dbReference type="PANTHER" id="PTHR22534:SF5">
    <property type="entry name" value="SRCR DOMAIN-CONTAINING PROTEIN"/>
    <property type="match status" value="1"/>
</dbReference>
<evidence type="ECO:0000313" key="4">
    <source>
        <dbReference type="Proteomes" id="UP000266841"/>
    </source>
</evidence>
<feature type="region of interest" description="Disordered" evidence="1">
    <location>
        <begin position="682"/>
        <end position="710"/>
    </location>
</feature>
<feature type="region of interest" description="Disordered" evidence="1">
    <location>
        <begin position="581"/>
        <end position="608"/>
    </location>
</feature>
<dbReference type="Proteomes" id="UP000266841">
    <property type="component" value="Unassembled WGS sequence"/>
</dbReference>
<protein>
    <recommendedName>
        <fullName evidence="2">DUF7640 domain-containing protein</fullName>
    </recommendedName>
</protein>
<dbReference type="Pfam" id="PF24646">
    <property type="entry name" value="DUF7640"/>
    <property type="match status" value="2"/>
</dbReference>